<dbReference type="Gene3D" id="3.40.1740.10">
    <property type="entry name" value="VC0467-like"/>
    <property type="match status" value="1"/>
</dbReference>
<proteinExistence type="inferred from homology"/>
<dbReference type="InterPro" id="IPR003774">
    <property type="entry name" value="AlgH-like"/>
</dbReference>
<evidence type="ECO:0000256" key="1">
    <source>
        <dbReference type="ARBA" id="ARBA00009600"/>
    </source>
</evidence>
<name>A0A2P1VT28_PLESH</name>
<comment type="similarity">
    <text evidence="1 2">Belongs to the UPF0301 (AlgH) family.</text>
</comment>
<dbReference type="SUPFAM" id="SSF143456">
    <property type="entry name" value="VC0467-like"/>
    <property type="match status" value="1"/>
</dbReference>
<reference evidence="3" key="1">
    <citation type="submission" date="2021-03" db="EMBL/GenBank/DDBJ databases">
        <title>Plesiomonas shigelloides zfcc0051, isolated from zebrafish feces.</title>
        <authorList>
            <person name="Vanderhoek Z."/>
            <person name="Gaulke C."/>
        </authorList>
    </citation>
    <scope>NUCLEOTIDE SEQUENCE</scope>
    <source>
        <strain evidence="3">Zfcc0051</strain>
    </source>
</reference>
<organism evidence="3 4">
    <name type="scientific">Plesiomonas shigelloides</name>
    <name type="common">Aeromonas shigelloides</name>
    <dbReference type="NCBI Taxonomy" id="703"/>
    <lineage>
        <taxon>Bacteria</taxon>
        <taxon>Pseudomonadati</taxon>
        <taxon>Pseudomonadota</taxon>
        <taxon>Gammaproteobacteria</taxon>
        <taxon>Enterobacterales</taxon>
        <taxon>Enterobacteriaceae</taxon>
        <taxon>Plesiomonas</taxon>
    </lineage>
</organism>
<dbReference type="NCBIfam" id="NF001266">
    <property type="entry name" value="PRK00228.1-1"/>
    <property type="match status" value="1"/>
</dbReference>
<protein>
    <recommendedName>
        <fullName evidence="2">UPF0301 protein J2R62_10420</fullName>
    </recommendedName>
</protein>
<dbReference type="EMBL" id="JAFNAA010000010">
    <property type="protein sequence ID" value="MBO1108637.1"/>
    <property type="molecule type" value="Genomic_DNA"/>
</dbReference>
<dbReference type="PANTHER" id="PTHR30327">
    <property type="entry name" value="UNCHARACTERIZED PROTEIN YQGE"/>
    <property type="match status" value="1"/>
</dbReference>
<dbReference type="Pfam" id="PF02622">
    <property type="entry name" value="DUF179"/>
    <property type="match status" value="1"/>
</dbReference>
<dbReference type="RefSeq" id="WP_010864550.1">
    <property type="nucleotide sequence ID" value="NZ_CP027852.1"/>
</dbReference>
<accession>A0A2P1VT28</accession>
<dbReference type="AlphaFoldDB" id="A0A2P1VT28"/>
<dbReference type="GO" id="GO:0005829">
    <property type="term" value="C:cytosol"/>
    <property type="evidence" value="ECO:0007669"/>
    <property type="project" value="TreeGrafter"/>
</dbReference>
<dbReference type="PANTHER" id="PTHR30327:SF1">
    <property type="entry name" value="UPF0301 PROTEIN YQGE"/>
    <property type="match status" value="1"/>
</dbReference>
<gene>
    <name evidence="3" type="ORF">J2R62_10420</name>
</gene>
<evidence type="ECO:0000313" key="3">
    <source>
        <dbReference type="EMBL" id="MBO1108637.1"/>
    </source>
</evidence>
<evidence type="ECO:0000256" key="2">
    <source>
        <dbReference type="HAMAP-Rule" id="MF_00758"/>
    </source>
</evidence>
<dbReference type="Proteomes" id="UP000664658">
    <property type="component" value="Unassembled WGS sequence"/>
</dbReference>
<comment type="caution">
    <text evidence="3">The sequence shown here is derived from an EMBL/GenBank/DDBJ whole genome shotgun (WGS) entry which is preliminary data.</text>
</comment>
<evidence type="ECO:0000313" key="4">
    <source>
        <dbReference type="Proteomes" id="UP000664658"/>
    </source>
</evidence>
<dbReference type="HAMAP" id="MF_00758">
    <property type="entry name" value="UPF0301"/>
    <property type="match status" value="1"/>
</dbReference>
<sequence>MNLQNHFLVAMPGMQDPFFKRSVVYICEHTATDGAMGITLTRPSEMTLEEMLAQIEITPEPRDPAIRLNRPVLAGGPIANDRGFVLHTPSDQFGASLQLTSDVMITTSRDILETLGTPNQPKQVLVALGYAGWEKDQLEEEIKANAWLTVEADPDILFNTPINERWQAAARKLGIDIRQIAPHAGHA</sequence>